<dbReference type="RefSeq" id="WP_067017561.1">
    <property type="nucleotide sequence ID" value="NZ_FLOB01000007.1"/>
</dbReference>
<protein>
    <recommendedName>
        <fullName evidence="11 12">Aminodeoxychorismate lyase</fullName>
        <ecNumber evidence="8 12">4.1.3.38</ecNumber>
    </recommendedName>
</protein>
<evidence type="ECO:0000313" key="14">
    <source>
        <dbReference type="Proteomes" id="UP000092544"/>
    </source>
</evidence>
<gene>
    <name evidence="13" type="primary">pabC</name>
    <name evidence="13" type="ORF">MSP8886_02858</name>
</gene>
<evidence type="ECO:0000256" key="1">
    <source>
        <dbReference type="ARBA" id="ARBA00001933"/>
    </source>
</evidence>
<comment type="catalytic activity">
    <reaction evidence="9">
        <text>4-amino-4-deoxychorismate = 4-aminobenzoate + pyruvate + H(+)</text>
        <dbReference type="Rhea" id="RHEA:16201"/>
        <dbReference type="ChEBI" id="CHEBI:15361"/>
        <dbReference type="ChEBI" id="CHEBI:15378"/>
        <dbReference type="ChEBI" id="CHEBI:17836"/>
        <dbReference type="ChEBI" id="CHEBI:58406"/>
        <dbReference type="EC" id="4.1.3.38"/>
    </reaction>
</comment>
<dbReference type="Gene3D" id="3.30.470.10">
    <property type="match status" value="1"/>
</dbReference>
<dbReference type="InterPro" id="IPR036038">
    <property type="entry name" value="Aminotransferase-like"/>
</dbReference>
<dbReference type="InterPro" id="IPR043132">
    <property type="entry name" value="BCAT-like_C"/>
</dbReference>
<dbReference type="InterPro" id="IPR001544">
    <property type="entry name" value="Aminotrans_IV"/>
</dbReference>
<keyword evidence="5" id="KW-0289">Folate biosynthesis</keyword>
<comment type="pathway">
    <text evidence="7">Cofactor biosynthesis; tetrahydrofolate biosynthesis; 4-aminobenzoate from chorismate: step 2/2.</text>
</comment>
<evidence type="ECO:0000313" key="13">
    <source>
        <dbReference type="EMBL" id="SBS33807.1"/>
    </source>
</evidence>
<keyword evidence="6 13" id="KW-0456">Lyase</keyword>
<dbReference type="InterPro" id="IPR017824">
    <property type="entry name" value="Aminodeoxychorismate_lyase_IV"/>
</dbReference>
<dbReference type="AlphaFoldDB" id="A0A1A8TMI6"/>
<evidence type="ECO:0000256" key="12">
    <source>
        <dbReference type="NCBIfam" id="TIGR03461"/>
    </source>
</evidence>
<dbReference type="InterPro" id="IPR050571">
    <property type="entry name" value="Class-IV_PLP-Dep_Aminotrnsfr"/>
</dbReference>
<dbReference type="Pfam" id="PF01063">
    <property type="entry name" value="Aminotran_4"/>
    <property type="match status" value="1"/>
</dbReference>
<comment type="function">
    <text evidence="10">Involved in the biosynthesis of p-aminobenzoate (PABA), a precursor of tetrahydrofolate. Converts 4-amino-4-deoxychorismate into 4-aminobenzoate (PABA) and pyruvate.</text>
</comment>
<dbReference type="GO" id="GO:0008153">
    <property type="term" value="P:4-aminobenzoate biosynthetic process"/>
    <property type="evidence" value="ECO:0007669"/>
    <property type="project" value="UniProtKB-UniRule"/>
</dbReference>
<keyword evidence="14" id="KW-1185">Reference proteome</keyword>
<dbReference type="Proteomes" id="UP000092544">
    <property type="component" value="Unassembled WGS sequence"/>
</dbReference>
<comment type="cofactor">
    <cofactor evidence="1">
        <name>pyridoxal 5'-phosphate</name>
        <dbReference type="ChEBI" id="CHEBI:597326"/>
    </cofactor>
</comment>
<dbReference type="SUPFAM" id="SSF56752">
    <property type="entry name" value="D-aminoacid aminotransferase-like PLP-dependent enzymes"/>
    <property type="match status" value="1"/>
</dbReference>
<evidence type="ECO:0000256" key="3">
    <source>
        <dbReference type="ARBA" id="ARBA00011738"/>
    </source>
</evidence>
<dbReference type="InterPro" id="IPR043131">
    <property type="entry name" value="BCAT-like_N"/>
</dbReference>
<evidence type="ECO:0000256" key="10">
    <source>
        <dbReference type="ARBA" id="ARBA00054027"/>
    </source>
</evidence>
<dbReference type="EMBL" id="FLOB01000007">
    <property type="protein sequence ID" value="SBS33807.1"/>
    <property type="molecule type" value="Genomic_DNA"/>
</dbReference>
<evidence type="ECO:0000256" key="4">
    <source>
        <dbReference type="ARBA" id="ARBA00022898"/>
    </source>
</evidence>
<reference evidence="13 14" key="1">
    <citation type="submission" date="2016-06" db="EMBL/GenBank/DDBJ databases">
        <authorList>
            <person name="Kjaerup R.B."/>
            <person name="Dalgaard T.S."/>
            <person name="Juul-Madsen H.R."/>
        </authorList>
    </citation>
    <scope>NUCLEOTIDE SEQUENCE [LARGE SCALE GENOMIC DNA]</scope>
    <source>
        <strain evidence="13 14">CECT 8886</strain>
    </source>
</reference>
<proteinExistence type="inferred from homology"/>
<dbReference type="OrthoDB" id="9805628at2"/>
<dbReference type="GO" id="GO:0005829">
    <property type="term" value="C:cytosol"/>
    <property type="evidence" value="ECO:0007669"/>
    <property type="project" value="TreeGrafter"/>
</dbReference>
<comment type="similarity">
    <text evidence="2">Belongs to the class-IV pyridoxal-phosphate-dependent aminotransferase family.</text>
</comment>
<dbReference type="FunFam" id="3.20.10.10:FF:000002">
    <property type="entry name" value="D-alanine aminotransferase"/>
    <property type="match status" value="1"/>
</dbReference>
<evidence type="ECO:0000256" key="7">
    <source>
        <dbReference type="ARBA" id="ARBA00035633"/>
    </source>
</evidence>
<sequence length="275" mass="30817">MKWFVNYYQDDMVSASDRGLAYGDGVFETIKASPYGFYQLDDHFSRLTGGLKRLGMPFSEEDAQRLRQFLFDEILSETDDFSVVKIIVTRGEGGRGYLPPNSPKHTVLVGIGGAPDYTREQHHGVHLGLSPIEVSRNRYLSGLKHLNRLENVLAKQHLLAQHFEDIMLDYSGNVVECIQSNIFCFHNGSLMTPSLAEAGVQGTYRKHIMASQSLYPVNICELSLNDLKQSDEIFITNSLMGVVPVISLQGCSFAIGENTLRLQQLMQTRDVHDVA</sequence>
<dbReference type="EC" id="4.1.3.38" evidence="8 12"/>
<evidence type="ECO:0000256" key="5">
    <source>
        <dbReference type="ARBA" id="ARBA00022909"/>
    </source>
</evidence>
<accession>A0A1A8TMI6</accession>
<keyword evidence="4" id="KW-0663">Pyridoxal phosphate</keyword>
<evidence type="ECO:0000256" key="8">
    <source>
        <dbReference type="ARBA" id="ARBA00035676"/>
    </source>
</evidence>
<evidence type="ECO:0000256" key="6">
    <source>
        <dbReference type="ARBA" id="ARBA00023239"/>
    </source>
</evidence>
<evidence type="ECO:0000256" key="2">
    <source>
        <dbReference type="ARBA" id="ARBA00009320"/>
    </source>
</evidence>
<dbReference type="GO" id="GO:0046656">
    <property type="term" value="P:folic acid biosynthetic process"/>
    <property type="evidence" value="ECO:0007669"/>
    <property type="project" value="UniProtKB-KW"/>
</dbReference>
<dbReference type="PANTHER" id="PTHR42743">
    <property type="entry name" value="AMINO-ACID AMINOTRANSFERASE"/>
    <property type="match status" value="1"/>
</dbReference>
<dbReference type="STRING" id="1792290.MSP8886_02858"/>
<dbReference type="GO" id="GO:0008696">
    <property type="term" value="F:4-amino-4-deoxychorismate lyase activity"/>
    <property type="evidence" value="ECO:0007669"/>
    <property type="project" value="UniProtKB-UniRule"/>
</dbReference>
<comment type="subunit">
    <text evidence="3">Homodimer.</text>
</comment>
<dbReference type="PANTHER" id="PTHR42743:SF2">
    <property type="entry name" value="AMINODEOXYCHORISMATE LYASE"/>
    <property type="match status" value="1"/>
</dbReference>
<evidence type="ECO:0000256" key="11">
    <source>
        <dbReference type="ARBA" id="ARBA00069174"/>
    </source>
</evidence>
<dbReference type="NCBIfam" id="TIGR03461">
    <property type="entry name" value="pabC_Proteo"/>
    <property type="match status" value="1"/>
</dbReference>
<name>A0A1A8TMI6_9GAMM</name>
<dbReference type="GO" id="GO:0030170">
    <property type="term" value="F:pyridoxal phosphate binding"/>
    <property type="evidence" value="ECO:0007669"/>
    <property type="project" value="InterPro"/>
</dbReference>
<dbReference type="Gene3D" id="3.20.10.10">
    <property type="entry name" value="D-amino Acid Aminotransferase, subunit A, domain 2"/>
    <property type="match status" value="1"/>
</dbReference>
<evidence type="ECO:0000256" key="9">
    <source>
        <dbReference type="ARBA" id="ARBA00049529"/>
    </source>
</evidence>
<organism evidence="13 14">
    <name type="scientific">Marinomonas spartinae</name>
    <dbReference type="NCBI Taxonomy" id="1792290"/>
    <lineage>
        <taxon>Bacteria</taxon>
        <taxon>Pseudomonadati</taxon>
        <taxon>Pseudomonadota</taxon>
        <taxon>Gammaproteobacteria</taxon>
        <taxon>Oceanospirillales</taxon>
        <taxon>Oceanospirillaceae</taxon>
        <taxon>Marinomonas</taxon>
    </lineage>
</organism>